<dbReference type="EMBL" id="JACIUV010000006">
    <property type="protein sequence ID" value="MBB1117979.1"/>
    <property type="molecule type" value="Genomic_DNA"/>
</dbReference>
<dbReference type="InterPro" id="IPR011712">
    <property type="entry name" value="Sig_transdc_His_kin_sub3_dim/P"/>
</dbReference>
<evidence type="ECO:0000259" key="16">
    <source>
        <dbReference type="PROSITE" id="PS50109"/>
    </source>
</evidence>
<dbReference type="InterPro" id="IPR035965">
    <property type="entry name" value="PAS-like_dom_sf"/>
</dbReference>
<evidence type="ECO:0000256" key="12">
    <source>
        <dbReference type="ARBA" id="ARBA00023012"/>
    </source>
</evidence>
<dbReference type="Gene3D" id="1.20.5.1930">
    <property type="match status" value="1"/>
</dbReference>
<sequence length="407" mass="44195">MSRLRFFPLPANRQHWPWLLLSLPALATTVVAAQPGWRIAALAVGLGAWHQWQRQRQYAADTQPEQQLRQHQRNIGALARALPDALLIVQQAQVIYRNPAAERLLGLAADTPAPSLAALLPTLAPALPEQALSQYLSLQGGNGQTLDTLVTIAPFLHEGRPSHLLLVHDITQVEATRRQLQASNRELQAMAQRLFTVQEDERRAISRDLHDDIGQAITAMKLAAHAAIDEPDPAQRADDLGLLLEMADQTVGRLRDLSTLLRPPQLDALGLEAALSWQARTILRNRAIDFAVDIPPLSQRPAAVSEQTCFRIAQESLTNIVRHAHAGSVQLSLHELADGWMRLCISDDGDGFDLDGPRGLGLAVMRERAQGIGGKLEIQTAPGAGTCITCHLPFTPAAATEPGPGAA</sequence>
<keyword evidence="9" id="KW-0479">Metal-binding</keyword>
<dbReference type="AlphaFoldDB" id="A0A7W3YWG9"/>
<dbReference type="Gene3D" id="3.30.450.20">
    <property type="entry name" value="PAS domain"/>
    <property type="match status" value="1"/>
</dbReference>
<dbReference type="GO" id="GO:0046983">
    <property type="term" value="F:protein dimerization activity"/>
    <property type="evidence" value="ECO:0007669"/>
    <property type="project" value="InterPro"/>
</dbReference>
<dbReference type="InterPro" id="IPR004358">
    <property type="entry name" value="Sig_transdc_His_kin-like_C"/>
</dbReference>
<evidence type="ECO:0000256" key="1">
    <source>
        <dbReference type="ARBA" id="ARBA00000085"/>
    </source>
</evidence>
<evidence type="ECO:0000256" key="4">
    <source>
        <dbReference type="ARBA" id="ARBA00012438"/>
    </source>
</evidence>
<comment type="cofactor">
    <cofactor evidence="2">
        <name>[4Fe-4S] cluster</name>
        <dbReference type="ChEBI" id="CHEBI:49883"/>
    </cofactor>
</comment>
<comment type="function">
    <text evidence="14">Member of the two-component regulatory system NreB/NreC involved in the control of dissimilatory nitrate/nitrite reduction in response to oxygen. NreB functions as a direct oxygen sensor histidine kinase which is autophosphorylated, in the absence of oxygen, probably at the conserved histidine residue, and transfers its phosphate group probably to a conserved aspartate residue of NreC. NreB/NreC activates the expression of the nitrate (narGHJI) and nitrite (nir) reductase operons, as well as the putative nitrate transporter gene narT.</text>
</comment>
<comment type="catalytic activity">
    <reaction evidence="1">
        <text>ATP + protein L-histidine = ADP + protein N-phospho-L-histidine.</text>
        <dbReference type="EC" id="2.7.13.3"/>
    </reaction>
</comment>
<reference evidence="17 18" key="1">
    <citation type="submission" date="2020-08" db="EMBL/GenBank/DDBJ databases">
        <title>Stenotrophomonas sp. W1S232.</title>
        <authorList>
            <person name="Deng Y."/>
        </authorList>
    </citation>
    <scope>NUCLEOTIDE SEQUENCE [LARGE SCALE GENOMIC DNA]</scope>
    <source>
        <strain evidence="17 18">W1S232</strain>
    </source>
</reference>
<evidence type="ECO:0000256" key="5">
    <source>
        <dbReference type="ARBA" id="ARBA00017322"/>
    </source>
</evidence>
<evidence type="ECO:0000256" key="11">
    <source>
        <dbReference type="ARBA" id="ARBA00023004"/>
    </source>
</evidence>
<feature type="domain" description="Histidine kinase" evidence="16">
    <location>
        <begin position="208"/>
        <end position="396"/>
    </location>
</feature>
<dbReference type="GO" id="GO:0005737">
    <property type="term" value="C:cytoplasm"/>
    <property type="evidence" value="ECO:0007669"/>
    <property type="project" value="UniProtKB-SubCell"/>
</dbReference>
<evidence type="ECO:0000256" key="2">
    <source>
        <dbReference type="ARBA" id="ARBA00001966"/>
    </source>
</evidence>
<comment type="subcellular location">
    <subcellularLocation>
        <location evidence="3">Cytoplasm</location>
    </subcellularLocation>
</comment>
<keyword evidence="10" id="KW-0418">Kinase</keyword>
<dbReference type="InterPro" id="IPR036890">
    <property type="entry name" value="HATPase_C_sf"/>
</dbReference>
<proteinExistence type="predicted"/>
<accession>A0A7W3YWG9</accession>
<dbReference type="GO" id="GO:0016020">
    <property type="term" value="C:membrane"/>
    <property type="evidence" value="ECO:0007669"/>
    <property type="project" value="InterPro"/>
</dbReference>
<keyword evidence="6" id="KW-0004">4Fe-4S</keyword>
<dbReference type="Gene3D" id="3.30.565.10">
    <property type="entry name" value="Histidine kinase-like ATPase, C-terminal domain"/>
    <property type="match status" value="1"/>
</dbReference>
<dbReference type="SUPFAM" id="SSF55874">
    <property type="entry name" value="ATPase domain of HSP90 chaperone/DNA topoisomerase II/histidine kinase"/>
    <property type="match status" value="1"/>
</dbReference>
<evidence type="ECO:0000256" key="7">
    <source>
        <dbReference type="ARBA" id="ARBA00022490"/>
    </source>
</evidence>
<gene>
    <name evidence="17" type="ORF">H4O09_13040</name>
</gene>
<dbReference type="InterPro" id="IPR050482">
    <property type="entry name" value="Sensor_HK_TwoCompSys"/>
</dbReference>
<dbReference type="EC" id="2.7.13.3" evidence="4"/>
<dbReference type="GO" id="GO:0051539">
    <property type="term" value="F:4 iron, 4 sulfur cluster binding"/>
    <property type="evidence" value="ECO:0007669"/>
    <property type="project" value="UniProtKB-KW"/>
</dbReference>
<dbReference type="InterPro" id="IPR003594">
    <property type="entry name" value="HATPase_dom"/>
</dbReference>
<evidence type="ECO:0000256" key="10">
    <source>
        <dbReference type="ARBA" id="ARBA00022777"/>
    </source>
</evidence>
<comment type="caution">
    <text evidence="17">The sequence shown here is derived from an EMBL/GenBank/DDBJ whole genome shotgun (WGS) entry which is preliminary data.</text>
</comment>
<dbReference type="GO" id="GO:0000155">
    <property type="term" value="F:phosphorelay sensor kinase activity"/>
    <property type="evidence" value="ECO:0007669"/>
    <property type="project" value="InterPro"/>
</dbReference>
<protein>
    <recommendedName>
        <fullName evidence="5">Oxygen sensor histidine kinase NreB</fullName>
        <ecNumber evidence="4">2.7.13.3</ecNumber>
    </recommendedName>
    <alternativeName>
        <fullName evidence="15">Nitrogen regulation protein B</fullName>
    </alternativeName>
</protein>
<evidence type="ECO:0000256" key="14">
    <source>
        <dbReference type="ARBA" id="ARBA00024827"/>
    </source>
</evidence>
<dbReference type="Pfam" id="PF02518">
    <property type="entry name" value="HATPase_c"/>
    <property type="match status" value="1"/>
</dbReference>
<keyword evidence="8" id="KW-0808">Transferase</keyword>
<evidence type="ECO:0000256" key="8">
    <source>
        <dbReference type="ARBA" id="ARBA00022679"/>
    </source>
</evidence>
<dbReference type="SMART" id="SM00387">
    <property type="entry name" value="HATPase_c"/>
    <property type="match status" value="1"/>
</dbReference>
<dbReference type="PANTHER" id="PTHR24421:SF61">
    <property type="entry name" value="OXYGEN SENSOR HISTIDINE KINASE NREB"/>
    <property type="match status" value="1"/>
</dbReference>
<evidence type="ECO:0000256" key="9">
    <source>
        <dbReference type="ARBA" id="ARBA00022723"/>
    </source>
</evidence>
<keyword evidence="12" id="KW-0902">Two-component regulatory system</keyword>
<evidence type="ECO:0000313" key="17">
    <source>
        <dbReference type="EMBL" id="MBB1117979.1"/>
    </source>
</evidence>
<dbReference type="SUPFAM" id="SSF55785">
    <property type="entry name" value="PYP-like sensor domain (PAS domain)"/>
    <property type="match status" value="1"/>
</dbReference>
<dbReference type="RefSeq" id="WP_182622936.1">
    <property type="nucleotide sequence ID" value="NZ_JACIUV010000006.1"/>
</dbReference>
<evidence type="ECO:0000256" key="15">
    <source>
        <dbReference type="ARBA" id="ARBA00030800"/>
    </source>
</evidence>
<keyword evidence="13" id="KW-0411">Iron-sulfur</keyword>
<dbReference type="PROSITE" id="PS50109">
    <property type="entry name" value="HIS_KIN"/>
    <property type="match status" value="1"/>
</dbReference>
<keyword evidence="7" id="KW-0963">Cytoplasm</keyword>
<evidence type="ECO:0000256" key="6">
    <source>
        <dbReference type="ARBA" id="ARBA00022485"/>
    </source>
</evidence>
<dbReference type="CDD" id="cd16917">
    <property type="entry name" value="HATPase_UhpB-NarQ-NarX-like"/>
    <property type="match status" value="1"/>
</dbReference>
<dbReference type="Pfam" id="PF07730">
    <property type="entry name" value="HisKA_3"/>
    <property type="match status" value="1"/>
</dbReference>
<dbReference type="Proteomes" id="UP000550609">
    <property type="component" value="Unassembled WGS sequence"/>
</dbReference>
<dbReference type="PRINTS" id="PR00344">
    <property type="entry name" value="BCTRLSENSOR"/>
</dbReference>
<keyword evidence="11" id="KW-0408">Iron</keyword>
<evidence type="ECO:0000256" key="3">
    <source>
        <dbReference type="ARBA" id="ARBA00004496"/>
    </source>
</evidence>
<evidence type="ECO:0000256" key="13">
    <source>
        <dbReference type="ARBA" id="ARBA00023014"/>
    </source>
</evidence>
<evidence type="ECO:0000313" key="18">
    <source>
        <dbReference type="Proteomes" id="UP000550609"/>
    </source>
</evidence>
<name>A0A7W3YWG9_9GAMM</name>
<organism evidence="17 18">
    <name type="scientific">Stenotrophomonas koreensis</name>
    <dbReference type="NCBI Taxonomy" id="266128"/>
    <lineage>
        <taxon>Bacteria</taxon>
        <taxon>Pseudomonadati</taxon>
        <taxon>Pseudomonadota</taxon>
        <taxon>Gammaproteobacteria</taxon>
        <taxon>Lysobacterales</taxon>
        <taxon>Lysobacteraceae</taxon>
        <taxon>Stenotrophomonas</taxon>
    </lineage>
</organism>
<dbReference type="GO" id="GO:0046872">
    <property type="term" value="F:metal ion binding"/>
    <property type="evidence" value="ECO:0007669"/>
    <property type="project" value="UniProtKB-KW"/>
</dbReference>
<dbReference type="PANTHER" id="PTHR24421">
    <property type="entry name" value="NITRATE/NITRITE SENSOR PROTEIN NARX-RELATED"/>
    <property type="match status" value="1"/>
</dbReference>
<dbReference type="InterPro" id="IPR005467">
    <property type="entry name" value="His_kinase_dom"/>
</dbReference>